<dbReference type="OrthoDB" id="795527at2"/>
<dbReference type="RefSeq" id="WP_089711460.1">
    <property type="nucleotide sequence ID" value="NZ_FMAR01000005.1"/>
</dbReference>
<dbReference type="InterPro" id="IPR025630">
    <property type="entry name" value="DUF4288"/>
</dbReference>
<evidence type="ECO:0008006" key="3">
    <source>
        <dbReference type="Google" id="ProtNLM"/>
    </source>
</evidence>
<dbReference type="AlphaFoldDB" id="A0A1C4DAZ1"/>
<dbReference type="EMBL" id="FMAR01000005">
    <property type="protein sequence ID" value="SCC28476.1"/>
    <property type="molecule type" value="Genomic_DNA"/>
</dbReference>
<name>A0A1C4DAZ1_9BACT</name>
<reference evidence="1 2" key="1">
    <citation type="submission" date="2016-08" db="EMBL/GenBank/DDBJ databases">
        <authorList>
            <person name="Seilhamer J.J."/>
        </authorList>
    </citation>
    <scope>NUCLEOTIDE SEQUENCE [LARGE SCALE GENOMIC DNA]</scope>
    <source>
        <strain evidence="1 2">A37T2</strain>
    </source>
</reference>
<dbReference type="Proteomes" id="UP000242818">
    <property type="component" value="Unassembled WGS sequence"/>
</dbReference>
<keyword evidence="2" id="KW-1185">Reference proteome</keyword>
<accession>A0A1C4DAZ1</accession>
<evidence type="ECO:0000313" key="2">
    <source>
        <dbReference type="Proteomes" id="UP000242818"/>
    </source>
</evidence>
<dbReference type="STRING" id="1335309.GA0116948_105173"/>
<sequence>MNWFVAKVVYQIISGEGNHAPQFDEQLRLISATSKADAWKKANDIGEEGQYAFQNQQHQKVEWKFINVPEIYPISELKDGMELYSRIEEPGNVADYLAWLRTKSSQWNTPSPLAFLPS</sequence>
<evidence type="ECO:0000313" key="1">
    <source>
        <dbReference type="EMBL" id="SCC28476.1"/>
    </source>
</evidence>
<dbReference type="Pfam" id="PF14119">
    <property type="entry name" value="DUF4288"/>
    <property type="match status" value="1"/>
</dbReference>
<protein>
    <recommendedName>
        <fullName evidence="3">DUF4288 domain-containing protein</fullName>
    </recommendedName>
</protein>
<gene>
    <name evidence="1" type="ORF">GA0116948_105173</name>
</gene>
<proteinExistence type="predicted"/>
<organism evidence="1 2">
    <name type="scientific">Chitinophaga costaii</name>
    <dbReference type="NCBI Taxonomy" id="1335309"/>
    <lineage>
        <taxon>Bacteria</taxon>
        <taxon>Pseudomonadati</taxon>
        <taxon>Bacteroidota</taxon>
        <taxon>Chitinophagia</taxon>
        <taxon>Chitinophagales</taxon>
        <taxon>Chitinophagaceae</taxon>
        <taxon>Chitinophaga</taxon>
    </lineage>
</organism>